<dbReference type="PANTHER" id="PTHR11709:SF318">
    <property type="entry name" value="MULTI-COPPER OXIDASE TYPE I FAMILY PROTEIN-RELATED"/>
    <property type="match status" value="1"/>
</dbReference>
<dbReference type="PANTHER" id="PTHR11709">
    <property type="entry name" value="MULTI-COPPER OXIDASE"/>
    <property type="match status" value="1"/>
</dbReference>
<dbReference type="AlphaFoldDB" id="A0ABD0ZES1"/>
<dbReference type="InterPro" id="IPR011706">
    <property type="entry name" value="Cu-oxidase_C"/>
</dbReference>
<keyword evidence="2" id="KW-0325">Glycoprotein</keyword>
<dbReference type="SUPFAM" id="SSF49503">
    <property type="entry name" value="Cupredoxins"/>
    <property type="match status" value="2"/>
</dbReference>
<gene>
    <name evidence="5" type="ORF">V5N11_004152</name>
</gene>
<dbReference type="Gene3D" id="2.60.40.420">
    <property type="entry name" value="Cupredoxins - blue copper proteins"/>
    <property type="match status" value="2"/>
</dbReference>
<comment type="caution">
    <text evidence="5">The sequence shown here is derived from an EMBL/GenBank/DDBJ whole genome shotgun (WGS) entry which is preliminary data.</text>
</comment>
<proteinExistence type="inferred from homology"/>
<reference evidence="5 6" key="1">
    <citation type="submission" date="2024-04" db="EMBL/GenBank/DDBJ databases">
        <title>Genome assembly C_amara_ONT_v2.</title>
        <authorList>
            <person name="Yant L."/>
            <person name="Moore C."/>
            <person name="Slenker M."/>
        </authorList>
    </citation>
    <scope>NUCLEOTIDE SEQUENCE [LARGE SCALE GENOMIC DNA]</scope>
    <source>
        <tissue evidence="5">Leaf</tissue>
    </source>
</reference>
<feature type="domain" description="Plastocyanin-like" evidence="3">
    <location>
        <begin position="1"/>
        <end position="64"/>
    </location>
</feature>
<protein>
    <submittedName>
        <fullName evidence="5">L-ascorbate oxidase-like protein</fullName>
    </submittedName>
</protein>
<evidence type="ECO:0000313" key="5">
    <source>
        <dbReference type="EMBL" id="KAL1193181.1"/>
    </source>
</evidence>
<evidence type="ECO:0000256" key="1">
    <source>
        <dbReference type="ARBA" id="ARBA00010609"/>
    </source>
</evidence>
<sequence length="311" mass="35236">MKLVEVEGTHTIQTSVSSLDVHVGQSYSVLITANQPEKYYYIVVSSRFTPTVLTTTGVLHYNNSVGPVSGPIPAAPTLMRWSFSQARAIRTNLTVSGPRPNPQGSYHYGMINVTRTIKLVNSAGLINDKQRYAVNSASFFPTETPLKLADYFKIDGIYKPGSISDQPRPRDIGISPVTSVMQADYRAFVEIIFENRENIVQSWHFNGYSFFVVGMELGKWSPDSRKVYNLNDAVSRCTVQVYPRSWTAIYVALDNVGMWNLRSELWERQYLGQQFYMRVYTNSTSLRDEYQIPTNALLCGRAAIGRHKRLF</sequence>
<dbReference type="InterPro" id="IPR045087">
    <property type="entry name" value="Cu-oxidase_fam"/>
</dbReference>
<feature type="domain" description="Plastocyanin-like" evidence="4">
    <location>
        <begin position="144"/>
        <end position="282"/>
    </location>
</feature>
<evidence type="ECO:0000259" key="4">
    <source>
        <dbReference type="Pfam" id="PF07731"/>
    </source>
</evidence>
<dbReference type="EMBL" id="JBANAX010000795">
    <property type="protein sequence ID" value="KAL1193181.1"/>
    <property type="molecule type" value="Genomic_DNA"/>
</dbReference>
<evidence type="ECO:0000259" key="3">
    <source>
        <dbReference type="Pfam" id="PF00394"/>
    </source>
</evidence>
<accession>A0ABD0ZES1</accession>
<name>A0ABD0ZES1_CARAN</name>
<dbReference type="InterPro" id="IPR008972">
    <property type="entry name" value="Cupredoxin"/>
</dbReference>
<evidence type="ECO:0000256" key="2">
    <source>
        <dbReference type="ARBA" id="ARBA00023180"/>
    </source>
</evidence>
<evidence type="ECO:0000313" key="6">
    <source>
        <dbReference type="Proteomes" id="UP001558713"/>
    </source>
</evidence>
<organism evidence="5 6">
    <name type="scientific">Cardamine amara subsp. amara</name>
    <dbReference type="NCBI Taxonomy" id="228776"/>
    <lineage>
        <taxon>Eukaryota</taxon>
        <taxon>Viridiplantae</taxon>
        <taxon>Streptophyta</taxon>
        <taxon>Embryophyta</taxon>
        <taxon>Tracheophyta</taxon>
        <taxon>Spermatophyta</taxon>
        <taxon>Magnoliopsida</taxon>
        <taxon>eudicotyledons</taxon>
        <taxon>Gunneridae</taxon>
        <taxon>Pentapetalae</taxon>
        <taxon>rosids</taxon>
        <taxon>malvids</taxon>
        <taxon>Brassicales</taxon>
        <taxon>Brassicaceae</taxon>
        <taxon>Cardamineae</taxon>
        <taxon>Cardamine</taxon>
    </lineage>
</organism>
<keyword evidence="6" id="KW-1185">Reference proteome</keyword>
<dbReference type="Pfam" id="PF00394">
    <property type="entry name" value="Cu-oxidase"/>
    <property type="match status" value="1"/>
</dbReference>
<dbReference type="Pfam" id="PF07731">
    <property type="entry name" value="Cu-oxidase_2"/>
    <property type="match status" value="1"/>
</dbReference>
<dbReference type="FunFam" id="2.60.40.420:FF:000016">
    <property type="entry name" value="Monocopper oxidase-like protein"/>
    <property type="match status" value="1"/>
</dbReference>
<comment type="similarity">
    <text evidence="1">Belongs to the multicopper oxidase family.</text>
</comment>
<dbReference type="InterPro" id="IPR001117">
    <property type="entry name" value="Cu-oxidase_2nd"/>
</dbReference>
<dbReference type="Proteomes" id="UP001558713">
    <property type="component" value="Unassembled WGS sequence"/>
</dbReference>